<dbReference type="EMBL" id="JACNFK010000024">
    <property type="protein sequence ID" value="MBC8519626.1"/>
    <property type="molecule type" value="Genomic_DNA"/>
</dbReference>
<dbReference type="Proteomes" id="UP000654401">
    <property type="component" value="Unassembled WGS sequence"/>
</dbReference>
<organism evidence="2 3">
    <name type="scientific">Candidatus Thiopontia autotrophica</name>
    <dbReference type="NCBI Taxonomy" id="2841688"/>
    <lineage>
        <taxon>Bacteria</taxon>
        <taxon>Pseudomonadati</taxon>
        <taxon>Pseudomonadota</taxon>
        <taxon>Gammaproteobacteria</taxon>
        <taxon>Candidatus Thiopontia</taxon>
    </lineage>
</organism>
<reference evidence="2 3" key="1">
    <citation type="submission" date="2020-08" db="EMBL/GenBank/DDBJ databases">
        <title>Bridging the membrane lipid divide: bacteria of the FCB group superphylum have the potential to synthesize archaeal ether lipids.</title>
        <authorList>
            <person name="Villanueva L."/>
            <person name="Von Meijenfeldt F.A.B."/>
            <person name="Westbye A.B."/>
            <person name="Yadav S."/>
            <person name="Hopmans E.C."/>
            <person name="Dutilh B.E."/>
            <person name="Sinninghe Damste J.S."/>
        </authorList>
    </citation>
    <scope>NUCLEOTIDE SEQUENCE [LARGE SCALE GENOMIC DNA]</scope>
    <source>
        <strain evidence="2">NIOZ-UU100</strain>
    </source>
</reference>
<protein>
    <submittedName>
        <fullName evidence="2">Type II toxin-antitoxin system RelE/ParE family toxin</fullName>
    </submittedName>
</protein>
<dbReference type="EMBL" id="JACNFK010000024">
    <property type="protein sequence ID" value="MBC8519623.1"/>
    <property type="molecule type" value="Genomic_DNA"/>
</dbReference>
<accession>A0A8J6NWX1</accession>
<evidence type="ECO:0000313" key="3">
    <source>
        <dbReference type="Proteomes" id="UP000654401"/>
    </source>
</evidence>
<dbReference type="AlphaFoldDB" id="A0A8J6NWX1"/>
<name>A0A8J6NWX1_9GAMM</name>
<dbReference type="InterPro" id="IPR009241">
    <property type="entry name" value="HigB-like"/>
</dbReference>
<evidence type="ECO:0000313" key="2">
    <source>
        <dbReference type="EMBL" id="MBC8519626.1"/>
    </source>
</evidence>
<sequence length="108" mass="12415">MKWQVETLNHVVDRELESLEPSLKARFLHISELLETFGPERVGAPHVKHLVDKLWEIRMKGKSGIARAIYVTVTGRRIVVVHAFVKKTQKTPKAAIRLALERVKEIQI</sequence>
<gene>
    <name evidence="1" type="ORF">H8D24_04345</name>
    <name evidence="2" type="ORF">H8D24_04365</name>
</gene>
<dbReference type="Pfam" id="PF05973">
    <property type="entry name" value="Gp49"/>
    <property type="match status" value="1"/>
</dbReference>
<comment type="caution">
    <text evidence="2">The sequence shown here is derived from an EMBL/GenBank/DDBJ whole genome shotgun (WGS) entry which is preliminary data.</text>
</comment>
<evidence type="ECO:0000313" key="1">
    <source>
        <dbReference type="EMBL" id="MBC8519623.1"/>
    </source>
</evidence>
<proteinExistence type="predicted"/>